<comment type="similarity">
    <text evidence="8">Belongs to the glycosyl hydrolase 18 family.</text>
</comment>
<dbReference type="PROSITE" id="PS51910">
    <property type="entry name" value="GH18_2"/>
    <property type="match status" value="1"/>
</dbReference>
<evidence type="ECO:0000256" key="3">
    <source>
        <dbReference type="ARBA" id="ARBA00023024"/>
    </source>
</evidence>
<evidence type="ECO:0000313" key="12">
    <source>
        <dbReference type="Proteomes" id="UP001465976"/>
    </source>
</evidence>
<evidence type="ECO:0000256" key="5">
    <source>
        <dbReference type="ARBA" id="ARBA00023295"/>
    </source>
</evidence>
<keyword evidence="4" id="KW-0119">Carbohydrate metabolism</keyword>
<evidence type="ECO:0000256" key="7">
    <source>
        <dbReference type="RuleBase" id="RU000489"/>
    </source>
</evidence>
<keyword evidence="3" id="KW-0146">Chitin degradation</keyword>
<dbReference type="EMBL" id="JBAHYK010000312">
    <property type="protein sequence ID" value="KAL0575358.1"/>
    <property type="molecule type" value="Genomic_DNA"/>
</dbReference>
<keyword evidence="2 7" id="KW-0378">Hydrolase</keyword>
<dbReference type="SMART" id="SM00636">
    <property type="entry name" value="Glyco_18"/>
    <property type="match status" value="1"/>
</dbReference>
<keyword evidence="12" id="KW-1185">Reference proteome</keyword>
<accession>A0ABR3FJE6</accession>
<reference evidence="11 12" key="1">
    <citation type="submission" date="2024-02" db="EMBL/GenBank/DDBJ databases">
        <title>A draft genome for the cacao thread blight pathogen Marasmius crinis-equi.</title>
        <authorList>
            <person name="Cohen S.P."/>
            <person name="Baruah I.K."/>
            <person name="Amoako-Attah I."/>
            <person name="Bukari Y."/>
            <person name="Meinhardt L.W."/>
            <person name="Bailey B.A."/>
        </authorList>
    </citation>
    <scope>NUCLEOTIDE SEQUENCE [LARGE SCALE GENOMIC DNA]</scope>
    <source>
        <strain evidence="11 12">GH-76</strain>
    </source>
</reference>
<evidence type="ECO:0000256" key="2">
    <source>
        <dbReference type="ARBA" id="ARBA00022801"/>
    </source>
</evidence>
<organism evidence="11 12">
    <name type="scientific">Marasmius crinis-equi</name>
    <dbReference type="NCBI Taxonomy" id="585013"/>
    <lineage>
        <taxon>Eukaryota</taxon>
        <taxon>Fungi</taxon>
        <taxon>Dikarya</taxon>
        <taxon>Basidiomycota</taxon>
        <taxon>Agaricomycotina</taxon>
        <taxon>Agaricomycetes</taxon>
        <taxon>Agaricomycetidae</taxon>
        <taxon>Agaricales</taxon>
        <taxon>Marasmiineae</taxon>
        <taxon>Marasmiaceae</taxon>
        <taxon>Marasmius</taxon>
    </lineage>
</organism>
<dbReference type="SUPFAM" id="SSF54556">
    <property type="entry name" value="Chitinase insertion domain"/>
    <property type="match status" value="1"/>
</dbReference>
<dbReference type="InterPro" id="IPR001579">
    <property type="entry name" value="Glyco_hydro_18_chit_AS"/>
</dbReference>
<evidence type="ECO:0000313" key="11">
    <source>
        <dbReference type="EMBL" id="KAL0575358.1"/>
    </source>
</evidence>
<gene>
    <name evidence="11" type="ORF">V5O48_006609</name>
</gene>
<keyword evidence="9" id="KW-0732">Signal</keyword>
<dbReference type="PANTHER" id="PTHR11177">
    <property type="entry name" value="CHITINASE"/>
    <property type="match status" value="1"/>
</dbReference>
<dbReference type="InterPro" id="IPR029070">
    <property type="entry name" value="Chitinase_insertion_sf"/>
</dbReference>
<feature type="domain" description="GH18" evidence="10">
    <location>
        <begin position="27"/>
        <end position="409"/>
    </location>
</feature>
<evidence type="ECO:0000256" key="6">
    <source>
        <dbReference type="ARBA" id="ARBA00023326"/>
    </source>
</evidence>
<dbReference type="Proteomes" id="UP001465976">
    <property type="component" value="Unassembled WGS sequence"/>
</dbReference>
<feature type="signal peptide" evidence="9">
    <location>
        <begin position="1"/>
        <end position="22"/>
    </location>
</feature>
<evidence type="ECO:0000256" key="4">
    <source>
        <dbReference type="ARBA" id="ARBA00023277"/>
    </source>
</evidence>
<evidence type="ECO:0000256" key="9">
    <source>
        <dbReference type="SAM" id="SignalP"/>
    </source>
</evidence>
<dbReference type="Pfam" id="PF00704">
    <property type="entry name" value="Glyco_hydro_18"/>
    <property type="match status" value="1"/>
</dbReference>
<name>A0ABR3FJE6_9AGAR</name>
<protein>
    <recommendedName>
        <fullName evidence="10">GH18 domain-containing protein</fullName>
    </recommendedName>
</protein>
<dbReference type="InterPro" id="IPR017853">
    <property type="entry name" value="GH"/>
</dbReference>
<dbReference type="InterPro" id="IPR050314">
    <property type="entry name" value="Glycosyl_Hydrlase_18"/>
</dbReference>
<dbReference type="InterPro" id="IPR011583">
    <property type="entry name" value="Chitinase_II/V-like_cat"/>
</dbReference>
<dbReference type="InterPro" id="IPR001223">
    <property type="entry name" value="Glyco_hydro18_cat"/>
</dbReference>
<keyword evidence="5 7" id="KW-0326">Glycosidase</keyword>
<dbReference type="PANTHER" id="PTHR11177:SF392">
    <property type="entry name" value="HAP41P"/>
    <property type="match status" value="1"/>
</dbReference>
<dbReference type="PROSITE" id="PS01095">
    <property type="entry name" value="GH18_1"/>
    <property type="match status" value="1"/>
</dbReference>
<comment type="catalytic activity">
    <reaction evidence="1">
        <text>Random endo-hydrolysis of N-acetyl-beta-D-glucosaminide (1-&gt;4)-beta-linkages in chitin and chitodextrins.</text>
        <dbReference type="EC" id="3.2.1.14"/>
    </reaction>
</comment>
<sequence>MFALLSTTTLFLGLQLASSTQARKSPRVAQAWYAGWHADEFTPSNVSWSKYTHMTYSFAIPTENRTLTLEGSNPEGLPGFVKAAKEHDVKAILSIGGWTGSRFFSTAVGSAENRTAFVKTVTDFAVQNDLDGLDFDWEYPNRQGLGCNIISPNDTQNFILFLEELREHPVGKELSLSSAVSITPFNNATGSPSPDLSRFGKALDFVAIMNYDVWGSWSTSVGPNGPLNDTCAAPANQQGSAVRSVAQWSAAGIPIDKLLLGLPSYGHSFSVNKTDAFRNGSETELAPYPPFNAKIHPTGDRWDDPAGLVDACGVTNPAGGIFNFWGLVEHGYLNKDGSPKLPHRFDECSQTDYVYDAEKEIMVSYDSAKSWASKGKYIADSGLAGFAIWQAGGDYHDILLDSVRNSAGF</sequence>
<keyword evidence="6" id="KW-0624">Polysaccharide degradation</keyword>
<evidence type="ECO:0000256" key="1">
    <source>
        <dbReference type="ARBA" id="ARBA00000822"/>
    </source>
</evidence>
<proteinExistence type="inferred from homology"/>
<comment type="caution">
    <text evidence="11">The sequence shown here is derived from an EMBL/GenBank/DDBJ whole genome shotgun (WGS) entry which is preliminary data.</text>
</comment>
<evidence type="ECO:0000259" key="10">
    <source>
        <dbReference type="PROSITE" id="PS51910"/>
    </source>
</evidence>
<feature type="chain" id="PRO_5047325536" description="GH18 domain-containing protein" evidence="9">
    <location>
        <begin position="23"/>
        <end position="409"/>
    </location>
</feature>
<dbReference type="Gene3D" id="3.20.20.80">
    <property type="entry name" value="Glycosidases"/>
    <property type="match status" value="2"/>
</dbReference>
<dbReference type="SUPFAM" id="SSF51445">
    <property type="entry name" value="(Trans)glycosidases"/>
    <property type="match status" value="1"/>
</dbReference>
<evidence type="ECO:0000256" key="8">
    <source>
        <dbReference type="RuleBase" id="RU004453"/>
    </source>
</evidence>